<feature type="transmembrane region" description="Helical" evidence="7">
    <location>
        <begin position="82"/>
        <end position="105"/>
    </location>
</feature>
<comment type="similarity">
    <text evidence="6">Belongs to the peptidase M48 family.</text>
</comment>
<keyword evidence="10" id="KW-1185">Reference proteome</keyword>
<dbReference type="CDD" id="cd07326">
    <property type="entry name" value="M56_BlaR1_MecR1_like"/>
    <property type="match status" value="1"/>
</dbReference>
<keyword evidence="4 6" id="KW-0862">Zinc</keyword>
<proteinExistence type="inferred from homology"/>
<comment type="cofactor">
    <cofactor evidence="6">
        <name>Zn(2+)</name>
        <dbReference type="ChEBI" id="CHEBI:29105"/>
    </cofactor>
    <text evidence="6">Binds 1 zinc ion per subunit.</text>
</comment>
<dbReference type="GO" id="GO:0004222">
    <property type="term" value="F:metalloendopeptidase activity"/>
    <property type="evidence" value="ECO:0007669"/>
    <property type="project" value="InterPro"/>
</dbReference>
<dbReference type="Pfam" id="PF01435">
    <property type="entry name" value="Peptidase_M48"/>
    <property type="match status" value="1"/>
</dbReference>
<evidence type="ECO:0000313" key="10">
    <source>
        <dbReference type="Proteomes" id="UP000319769"/>
    </source>
</evidence>
<comment type="caution">
    <text evidence="9">The sequence shown here is derived from an EMBL/GenBank/DDBJ whole genome shotgun (WGS) entry which is preliminary data.</text>
</comment>
<feature type="domain" description="Peptidase M48" evidence="8">
    <location>
        <begin position="125"/>
        <end position="184"/>
    </location>
</feature>
<dbReference type="Proteomes" id="UP000319769">
    <property type="component" value="Unassembled WGS sequence"/>
</dbReference>
<reference evidence="9" key="1">
    <citation type="submission" date="2019-09" db="EMBL/GenBank/DDBJ databases">
        <authorList>
            <person name="Teo W.F.A."/>
            <person name="Duangmal K."/>
        </authorList>
    </citation>
    <scope>NUCLEOTIDE SEQUENCE [LARGE SCALE GENOMIC DNA]</scope>
    <source>
        <strain evidence="9">K81G1</strain>
    </source>
</reference>
<keyword evidence="7" id="KW-0812">Transmembrane</keyword>
<dbReference type="RefSeq" id="WP_144758046.1">
    <property type="nucleotide sequence ID" value="NZ_VMNW02000003.1"/>
</dbReference>
<sequence>MHVFVYLALLMPLPAACCARLLAERLPPKPATWLLTGSAVVLAGATGVALAALTATVLGQIHALADLGHWSARTLRRDDPDARWIAILACVLFVLFLTGLVFAAVRRIRSFAHAVRLARRLPVTDGVAVRDDNAPRVYALPGFPGRIVVSTGMLDALDAREWEVVRAHEKAHLTGRHQLFVLIAQCAAAANPVLRPLATAVGYTVERWADEHAARETGDRGLVARTIGKAALLAAGHRRAHPMALGVGPAKPAKLGPVPRRVVALLAGQPRVHSPLLLAGFTLLGVAAVSAVMVCWDLNALFNVAQAAYQ</sequence>
<evidence type="ECO:0000313" key="9">
    <source>
        <dbReference type="EMBL" id="KAA9166142.1"/>
    </source>
</evidence>
<organism evidence="9 10">
    <name type="scientific">Amycolatopsis acidicola</name>
    <dbReference type="NCBI Taxonomy" id="2596893"/>
    <lineage>
        <taxon>Bacteria</taxon>
        <taxon>Bacillati</taxon>
        <taxon>Actinomycetota</taxon>
        <taxon>Actinomycetes</taxon>
        <taxon>Pseudonocardiales</taxon>
        <taxon>Pseudonocardiaceae</taxon>
        <taxon>Amycolatopsis</taxon>
    </lineage>
</organism>
<protein>
    <submittedName>
        <fullName evidence="9">M56 family metallopeptidase</fullName>
    </submittedName>
</protein>
<evidence type="ECO:0000256" key="4">
    <source>
        <dbReference type="ARBA" id="ARBA00022833"/>
    </source>
</evidence>
<keyword evidence="2" id="KW-0479">Metal-binding</keyword>
<keyword evidence="1 6" id="KW-0645">Protease</keyword>
<feature type="transmembrane region" description="Helical" evidence="7">
    <location>
        <begin position="34"/>
        <end position="61"/>
    </location>
</feature>
<dbReference type="PANTHER" id="PTHR34978:SF3">
    <property type="entry name" value="SLR0241 PROTEIN"/>
    <property type="match status" value="1"/>
</dbReference>
<evidence type="ECO:0000256" key="6">
    <source>
        <dbReference type="RuleBase" id="RU003983"/>
    </source>
</evidence>
<name>A0A5N0VMX4_9PSEU</name>
<dbReference type="InterPro" id="IPR001915">
    <property type="entry name" value="Peptidase_M48"/>
</dbReference>
<dbReference type="GO" id="GO:0006508">
    <property type="term" value="P:proteolysis"/>
    <property type="evidence" value="ECO:0007669"/>
    <property type="project" value="UniProtKB-KW"/>
</dbReference>
<keyword evidence="7" id="KW-0472">Membrane</keyword>
<dbReference type="GO" id="GO:0046872">
    <property type="term" value="F:metal ion binding"/>
    <property type="evidence" value="ECO:0007669"/>
    <property type="project" value="UniProtKB-KW"/>
</dbReference>
<dbReference type="InterPro" id="IPR052173">
    <property type="entry name" value="Beta-lactam_resp_regulator"/>
</dbReference>
<evidence type="ECO:0000256" key="5">
    <source>
        <dbReference type="ARBA" id="ARBA00023049"/>
    </source>
</evidence>
<evidence type="ECO:0000256" key="2">
    <source>
        <dbReference type="ARBA" id="ARBA00022723"/>
    </source>
</evidence>
<accession>A0A5N0VMX4</accession>
<dbReference type="Gene3D" id="3.30.2010.10">
    <property type="entry name" value="Metalloproteases ('zincins'), catalytic domain"/>
    <property type="match status" value="1"/>
</dbReference>
<evidence type="ECO:0000256" key="1">
    <source>
        <dbReference type="ARBA" id="ARBA00022670"/>
    </source>
</evidence>
<dbReference type="EMBL" id="VMNW02000003">
    <property type="protein sequence ID" value="KAA9166142.1"/>
    <property type="molecule type" value="Genomic_DNA"/>
</dbReference>
<gene>
    <name evidence="9" type="ORF">FPZ12_004165</name>
</gene>
<keyword evidence="3 6" id="KW-0378">Hydrolase</keyword>
<evidence type="ECO:0000256" key="7">
    <source>
        <dbReference type="SAM" id="Phobius"/>
    </source>
</evidence>
<dbReference type="AlphaFoldDB" id="A0A5N0VMX4"/>
<evidence type="ECO:0000259" key="8">
    <source>
        <dbReference type="Pfam" id="PF01435"/>
    </source>
</evidence>
<evidence type="ECO:0000256" key="3">
    <source>
        <dbReference type="ARBA" id="ARBA00022801"/>
    </source>
</evidence>
<keyword evidence="5 6" id="KW-0482">Metalloprotease</keyword>
<feature type="transmembrane region" description="Helical" evidence="7">
    <location>
        <begin position="276"/>
        <end position="296"/>
    </location>
</feature>
<dbReference type="PANTHER" id="PTHR34978">
    <property type="entry name" value="POSSIBLE SENSOR-TRANSDUCER PROTEIN BLAR"/>
    <property type="match status" value="1"/>
</dbReference>
<keyword evidence="7" id="KW-1133">Transmembrane helix</keyword>
<dbReference type="OrthoDB" id="3541294at2"/>